<dbReference type="EMBL" id="FPJO01000039">
    <property type="protein sequence ID" value="SFY43764.1"/>
    <property type="molecule type" value="Genomic_DNA"/>
</dbReference>
<evidence type="ECO:0000259" key="5">
    <source>
        <dbReference type="Pfam" id="PF08281"/>
    </source>
</evidence>
<evidence type="ECO:0000256" key="1">
    <source>
        <dbReference type="ARBA" id="ARBA00010641"/>
    </source>
</evidence>
<dbReference type="Pfam" id="PF08281">
    <property type="entry name" value="Sigma70_r4_2"/>
    <property type="match status" value="1"/>
</dbReference>
<dbReference type="GO" id="GO:0016987">
    <property type="term" value="F:sigma factor activity"/>
    <property type="evidence" value="ECO:0007669"/>
    <property type="project" value="UniProtKB-KW"/>
</dbReference>
<feature type="domain" description="RNA polymerase sigma factor 70 region 4 type 2" evidence="5">
    <location>
        <begin position="29"/>
        <end position="67"/>
    </location>
</feature>
<evidence type="ECO:0000256" key="2">
    <source>
        <dbReference type="ARBA" id="ARBA00023015"/>
    </source>
</evidence>
<keyword evidence="3" id="KW-0731">Sigma factor</keyword>
<organism evidence="6 7">
    <name type="scientific">Streptomyces atratus</name>
    <dbReference type="NCBI Taxonomy" id="1893"/>
    <lineage>
        <taxon>Bacteria</taxon>
        <taxon>Bacillati</taxon>
        <taxon>Actinomycetota</taxon>
        <taxon>Actinomycetes</taxon>
        <taxon>Kitasatosporales</taxon>
        <taxon>Streptomycetaceae</taxon>
        <taxon>Streptomyces</taxon>
    </lineage>
</organism>
<sequence>MNDWAVDLTPWWTGSSPFEVESVLVNAWLNDFLASLPEHTRHMLRMVCEGYDYAEIGETLGITAKMVTDRSLRILRLLYILADRGVRPTSELPAEPLHHRDAVKSGIATVLDRIVRR</sequence>
<name>A0A1K2F963_STRAR</name>
<dbReference type="STRING" id="1893.SAMN02787144_103914"/>
<dbReference type="Gene3D" id="1.10.10.10">
    <property type="entry name" value="Winged helix-like DNA-binding domain superfamily/Winged helix DNA-binding domain"/>
    <property type="match status" value="1"/>
</dbReference>
<dbReference type="InterPro" id="IPR013249">
    <property type="entry name" value="RNA_pol_sigma70_r4_t2"/>
</dbReference>
<protein>
    <submittedName>
        <fullName evidence="6">Sigma-70, region 4</fullName>
    </submittedName>
</protein>
<dbReference type="InterPro" id="IPR036388">
    <property type="entry name" value="WH-like_DNA-bd_sf"/>
</dbReference>
<dbReference type="Proteomes" id="UP000181909">
    <property type="component" value="Unassembled WGS sequence"/>
</dbReference>
<reference evidence="6 7" key="1">
    <citation type="submission" date="2016-11" db="EMBL/GenBank/DDBJ databases">
        <authorList>
            <person name="Jaros S."/>
            <person name="Januszkiewicz K."/>
            <person name="Wedrychowicz H."/>
        </authorList>
    </citation>
    <scope>NUCLEOTIDE SEQUENCE [LARGE SCALE GENOMIC DNA]</scope>
    <source>
        <strain evidence="6 7">OK807</strain>
    </source>
</reference>
<proteinExistence type="inferred from homology"/>
<dbReference type="AlphaFoldDB" id="A0A1K2F963"/>
<keyword evidence="2" id="KW-0805">Transcription regulation</keyword>
<gene>
    <name evidence="6" type="ORF">SAMN02787144_103914</name>
</gene>
<dbReference type="InterPro" id="IPR013324">
    <property type="entry name" value="RNA_pol_sigma_r3/r4-like"/>
</dbReference>
<keyword evidence="4" id="KW-0804">Transcription</keyword>
<dbReference type="RefSeq" id="WP_072489270.1">
    <property type="nucleotide sequence ID" value="NZ_CP108277.1"/>
</dbReference>
<evidence type="ECO:0000313" key="6">
    <source>
        <dbReference type="EMBL" id="SFY43764.1"/>
    </source>
</evidence>
<accession>A0A1K2F963</accession>
<evidence type="ECO:0000256" key="3">
    <source>
        <dbReference type="ARBA" id="ARBA00023082"/>
    </source>
</evidence>
<dbReference type="GO" id="GO:0003677">
    <property type="term" value="F:DNA binding"/>
    <property type="evidence" value="ECO:0007669"/>
    <property type="project" value="InterPro"/>
</dbReference>
<evidence type="ECO:0000256" key="4">
    <source>
        <dbReference type="ARBA" id="ARBA00023163"/>
    </source>
</evidence>
<evidence type="ECO:0000313" key="7">
    <source>
        <dbReference type="Proteomes" id="UP000181909"/>
    </source>
</evidence>
<dbReference type="OrthoDB" id="5243766at2"/>
<comment type="similarity">
    <text evidence="1">Belongs to the sigma-70 factor family. ECF subfamily.</text>
</comment>
<dbReference type="SUPFAM" id="SSF88659">
    <property type="entry name" value="Sigma3 and sigma4 domains of RNA polymerase sigma factors"/>
    <property type="match status" value="1"/>
</dbReference>
<dbReference type="GO" id="GO:0006352">
    <property type="term" value="P:DNA-templated transcription initiation"/>
    <property type="evidence" value="ECO:0007669"/>
    <property type="project" value="InterPro"/>
</dbReference>